<gene>
    <name evidence="1" type="ORF">RPERSI_LOCUS2538</name>
</gene>
<dbReference type="Proteomes" id="UP000789920">
    <property type="component" value="Unassembled WGS sequence"/>
</dbReference>
<protein>
    <submittedName>
        <fullName evidence="1">189_t:CDS:1</fullName>
    </submittedName>
</protein>
<proteinExistence type="predicted"/>
<keyword evidence="2" id="KW-1185">Reference proteome</keyword>
<sequence length="56" mass="6264">MDFGNLLKDINIASLKLKEKHLDISINNQDDLETVLKVMPKGENGLKKLKLILACS</sequence>
<reference evidence="1" key="1">
    <citation type="submission" date="2021-06" db="EMBL/GenBank/DDBJ databases">
        <authorList>
            <person name="Kallberg Y."/>
            <person name="Tangrot J."/>
            <person name="Rosling A."/>
        </authorList>
    </citation>
    <scope>NUCLEOTIDE SEQUENCE</scope>
    <source>
        <strain evidence="1">MA461A</strain>
    </source>
</reference>
<organism evidence="1 2">
    <name type="scientific">Racocetra persica</name>
    <dbReference type="NCBI Taxonomy" id="160502"/>
    <lineage>
        <taxon>Eukaryota</taxon>
        <taxon>Fungi</taxon>
        <taxon>Fungi incertae sedis</taxon>
        <taxon>Mucoromycota</taxon>
        <taxon>Glomeromycotina</taxon>
        <taxon>Glomeromycetes</taxon>
        <taxon>Diversisporales</taxon>
        <taxon>Gigasporaceae</taxon>
        <taxon>Racocetra</taxon>
    </lineage>
</organism>
<evidence type="ECO:0000313" key="1">
    <source>
        <dbReference type="EMBL" id="CAG8517353.1"/>
    </source>
</evidence>
<name>A0ACA9LCD2_9GLOM</name>
<dbReference type="EMBL" id="CAJVQC010002793">
    <property type="protein sequence ID" value="CAG8517353.1"/>
    <property type="molecule type" value="Genomic_DNA"/>
</dbReference>
<accession>A0ACA9LCD2</accession>
<comment type="caution">
    <text evidence="1">The sequence shown here is derived from an EMBL/GenBank/DDBJ whole genome shotgun (WGS) entry which is preliminary data.</text>
</comment>
<evidence type="ECO:0000313" key="2">
    <source>
        <dbReference type="Proteomes" id="UP000789920"/>
    </source>
</evidence>